<sequence length="439" mass="51534">MNYLVSDYTNDILEYLSQISSNVKGSIEYIYMLPSNFGSEKIHKNLSDDYSAYRVKLVVSNININTINNNKQNFISNLEKIYNKIDSNYNVSNIEIGTNKTMLYIWFDISYNVYTDVVDLGRIYEKYSINTNSLPTKLNINDNLFIIDKYLNKGGQATIYEGNYIHNGEKIPVVFREGNHYEVPDKIKHYFAKEYVIFDAKDSSMVTIMEKLYPLIFNDNIFVQSLNFLDDIKKYNLGHGDATPNNIMMDIHGNMKLIDYTPGETYTRQYGKNDRMFIPMSLYEIKNHDKIGQASKDIIDDINHEIQKLPEPKDRLFTFMSDMGNNNYSKFNKFISDSDNISLIGSFYMLQLLYSIRSLLIEVNNVIDFKDFDFKLYTRYNFSDGNNATFDMIDNLSDKHNIRYTLYKKDFIVWLLDNINNDKYDDTYLKIILEEIDSQ</sequence>
<organism evidence="1">
    <name type="scientific">Pithovirus LCPAC101</name>
    <dbReference type="NCBI Taxonomy" id="2506586"/>
    <lineage>
        <taxon>Viruses</taxon>
        <taxon>Pithoviruses</taxon>
    </lineage>
</organism>
<dbReference type="SUPFAM" id="SSF56112">
    <property type="entry name" value="Protein kinase-like (PK-like)"/>
    <property type="match status" value="1"/>
</dbReference>
<name>A0A481Z460_9VIRU</name>
<gene>
    <name evidence="1" type="ORF">LCPAC101_00620</name>
</gene>
<accession>A0A481Z460</accession>
<dbReference type="InterPro" id="IPR011009">
    <property type="entry name" value="Kinase-like_dom_sf"/>
</dbReference>
<dbReference type="EMBL" id="MK500440">
    <property type="protein sequence ID" value="QBK89779.1"/>
    <property type="molecule type" value="Genomic_DNA"/>
</dbReference>
<reference evidence="1" key="1">
    <citation type="journal article" date="2019" name="MBio">
        <title>Virus Genomes from Deep Sea Sediments Expand the Ocean Megavirome and Support Independent Origins of Viral Gigantism.</title>
        <authorList>
            <person name="Backstrom D."/>
            <person name="Yutin N."/>
            <person name="Jorgensen S.L."/>
            <person name="Dharamshi J."/>
            <person name="Homa F."/>
            <person name="Zaremba-Niedwiedzka K."/>
            <person name="Spang A."/>
            <person name="Wolf Y.I."/>
            <person name="Koonin E.V."/>
            <person name="Ettema T.J."/>
        </authorList>
    </citation>
    <scope>NUCLEOTIDE SEQUENCE</scope>
</reference>
<proteinExistence type="predicted"/>
<protein>
    <recommendedName>
        <fullName evidence="2">Protein kinase</fullName>
    </recommendedName>
</protein>
<evidence type="ECO:0000313" key="1">
    <source>
        <dbReference type="EMBL" id="QBK89779.1"/>
    </source>
</evidence>
<evidence type="ECO:0008006" key="2">
    <source>
        <dbReference type="Google" id="ProtNLM"/>
    </source>
</evidence>